<dbReference type="PANTHER" id="PTHR47572:SF4">
    <property type="entry name" value="LACTONASE DRP35"/>
    <property type="match status" value="1"/>
</dbReference>
<reference evidence="3 4" key="1">
    <citation type="submission" date="2024-10" db="EMBL/GenBank/DDBJ databases">
        <title>The Natural Products Discovery Center: Release of the First 8490 Sequenced Strains for Exploring Actinobacteria Biosynthetic Diversity.</title>
        <authorList>
            <person name="Kalkreuter E."/>
            <person name="Kautsar S.A."/>
            <person name="Yang D."/>
            <person name="Bader C.D."/>
            <person name="Teijaro C.N."/>
            <person name="Fluegel L."/>
            <person name="Davis C.M."/>
            <person name="Simpson J.R."/>
            <person name="Lauterbach L."/>
            <person name="Steele A.D."/>
            <person name="Gui C."/>
            <person name="Meng S."/>
            <person name="Li G."/>
            <person name="Viehrig K."/>
            <person name="Ye F."/>
            <person name="Su P."/>
            <person name="Kiefer A.F."/>
            <person name="Nichols A."/>
            <person name="Cepeda A.J."/>
            <person name="Yan W."/>
            <person name="Fan B."/>
            <person name="Jiang Y."/>
            <person name="Adhikari A."/>
            <person name="Zheng C.-J."/>
            <person name="Schuster L."/>
            <person name="Cowan T.M."/>
            <person name="Smanski M.J."/>
            <person name="Chevrette M.G."/>
            <person name="De Carvalho L.P.S."/>
            <person name="Shen B."/>
        </authorList>
    </citation>
    <scope>NUCLEOTIDE SEQUENCE [LARGE SCALE GENOMIC DNA]</scope>
    <source>
        <strain evidence="3 4">NPDC087045</strain>
    </source>
</reference>
<keyword evidence="4" id="KW-1185">Reference proteome</keyword>
<comment type="caution">
    <text evidence="3">The sequence shown here is derived from an EMBL/GenBank/DDBJ whole genome shotgun (WGS) entry which is preliminary data.</text>
</comment>
<evidence type="ECO:0000313" key="4">
    <source>
        <dbReference type="Proteomes" id="UP001617427"/>
    </source>
</evidence>
<sequence>MLNLSVDDIAFVGEDIQRGECVLATRSGDLFLPDKRGGVNIVRANGKSERIMAKNAPEGFMPNGIALLPDRTFLMADLGPGGGVWHMAQDGAMTPRLLEVHGKKLEPTNFVGIDSKGRTWVTVSTHLVPREQSMKKGHADGYIVVMDERGARVVAEGMGFTNEAIVDPSGEWLYVNETIARCTSRFPIRADGSLGRKEVFAQYGAGTFPDGFTFDAEGGVWIVSVVSNRVIRATPDGKQHTVIQDADPAWLEQVEQAFEDGSYNRTHLDSGGQRRLANLSGIAFGGADLKTVYLASLFGSQVGSFRSPVAGAKPVHWEF</sequence>
<dbReference type="RefSeq" id="WP_402699350.1">
    <property type="nucleotide sequence ID" value="NZ_JBIUZV010000003.1"/>
</dbReference>
<dbReference type="EMBL" id="JBIUZV010000003">
    <property type="protein sequence ID" value="MFJ3045648.1"/>
    <property type="molecule type" value="Genomic_DNA"/>
</dbReference>
<dbReference type="Gene3D" id="2.120.10.30">
    <property type="entry name" value="TolB, C-terminal domain"/>
    <property type="match status" value="1"/>
</dbReference>
<dbReference type="InterPro" id="IPR013658">
    <property type="entry name" value="SGL"/>
</dbReference>
<evidence type="ECO:0000313" key="3">
    <source>
        <dbReference type="EMBL" id="MFJ3045648.1"/>
    </source>
</evidence>
<dbReference type="InterPro" id="IPR051262">
    <property type="entry name" value="SMP-30/CGR1_Lactonase"/>
</dbReference>
<proteinExistence type="predicted"/>
<organism evidence="3 4">
    <name type="scientific">Herbaspirillum chlorophenolicum</name>
    <dbReference type="NCBI Taxonomy" id="211589"/>
    <lineage>
        <taxon>Bacteria</taxon>
        <taxon>Pseudomonadati</taxon>
        <taxon>Pseudomonadota</taxon>
        <taxon>Betaproteobacteria</taxon>
        <taxon>Burkholderiales</taxon>
        <taxon>Oxalobacteraceae</taxon>
        <taxon>Herbaspirillum</taxon>
    </lineage>
</organism>
<dbReference type="SUPFAM" id="SSF63829">
    <property type="entry name" value="Calcium-dependent phosphotriesterase"/>
    <property type="match status" value="1"/>
</dbReference>
<gene>
    <name evidence="3" type="ORF">ACIPEN_07465</name>
</gene>
<accession>A0ABW8EYK2</accession>
<dbReference type="Pfam" id="PF08450">
    <property type="entry name" value="SGL"/>
    <property type="match status" value="1"/>
</dbReference>
<dbReference type="Proteomes" id="UP001617427">
    <property type="component" value="Unassembled WGS sequence"/>
</dbReference>
<feature type="domain" description="SMP-30/Gluconolactonase/LRE-like region" evidence="2">
    <location>
        <begin position="20"/>
        <end position="243"/>
    </location>
</feature>
<dbReference type="PANTHER" id="PTHR47572">
    <property type="entry name" value="LIPOPROTEIN-RELATED"/>
    <property type="match status" value="1"/>
</dbReference>
<dbReference type="InterPro" id="IPR011042">
    <property type="entry name" value="6-blade_b-propeller_TolB-like"/>
</dbReference>
<evidence type="ECO:0000256" key="1">
    <source>
        <dbReference type="ARBA" id="ARBA00022801"/>
    </source>
</evidence>
<protein>
    <submittedName>
        <fullName evidence="3">SMP-30/gluconolactonase/LRE family protein</fullName>
    </submittedName>
</protein>
<evidence type="ECO:0000259" key="2">
    <source>
        <dbReference type="Pfam" id="PF08450"/>
    </source>
</evidence>
<name>A0ABW8EYK2_9BURK</name>
<keyword evidence="1" id="KW-0378">Hydrolase</keyword>